<dbReference type="InterPro" id="IPR008687">
    <property type="entry name" value="MobC"/>
</dbReference>
<evidence type="ECO:0000313" key="2">
    <source>
        <dbReference type="EMBL" id="MBP1890906.1"/>
    </source>
</evidence>
<dbReference type="Pfam" id="PF05713">
    <property type="entry name" value="MobC"/>
    <property type="match status" value="1"/>
</dbReference>
<evidence type="ECO:0000259" key="1">
    <source>
        <dbReference type="Pfam" id="PF05713"/>
    </source>
</evidence>
<sequence length="57" mass="6610">MIVVDGLKEILLELSREGNNLNQIAKKINEGEQTDIKEMKKNLMELWDLIEKILKGE</sequence>
<dbReference type="EMBL" id="JAGGJZ010000019">
    <property type="protein sequence ID" value="MBP1890906.1"/>
    <property type="molecule type" value="Genomic_DNA"/>
</dbReference>
<comment type="caution">
    <text evidence="2">The sequence shown here is derived from an EMBL/GenBank/DDBJ whole genome shotgun (WGS) entry which is preliminary data.</text>
</comment>
<name>A0ABS4F3T0_9CLOT</name>
<accession>A0ABS4F3T0</accession>
<feature type="domain" description="Bacterial mobilisation" evidence="1">
    <location>
        <begin position="12"/>
        <end position="52"/>
    </location>
</feature>
<keyword evidence="3" id="KW-1185">Reference proteome</keyword>
<organism evidence="2 3">
    <name type="scientific">Clostridium moniliforme</name>
    <dbReference type="NCBI Taxonomy" id="39489"/>
    <lineage>
        <taxon>Bacteria</taxon>
        <taxon>Bacillati</taxon>
        <taxon>Bacillota</taxon>
        <taxon>Clostridia</taxon>
        <taxon>Eubacteriales</taxon>
        <taxon>Clostridiaceae</taxon>
        <taxon>Clostridium</taxon>
    </lineage>
</organism>
<dbReference type="Proteomes" id="UP000783390">
    <property type="component" value="Unassembled WGS sequence"/>
</dbReference>
<proteinExistence type="predicted"/>
<reference evidence="2 3" key="1">
    <citation type="submission" date="2021-03" db="EMBL/GenBank/DDBJ databases">
        <title>Genomic Encyclopedia of Type Strains, Phase IV (KMG-IV): sequencing the most valuable type-strain genomes for metagenomic binning, comparative biology and taxonomic classification.</title>
        <authorList>
            <person name="Goeker M."/>
        </authorList>
    </citation>
    <scope>NUCLEOTIDE SEQUENCE [LARGE SCALE GENOMIC DNA]</scope>
    <source>
        <strain evidence="2 3">DSM 3984</strain>
    </source>
</reference>
<protein>
    <recommendedName>
        <fullName evidence="1">Bacterial mobilisation domain-containing protein</fullName>
    </recommendedName>
</protein>
<evidence type="ECO:0000313" key="3">
    <source>
        <dbReference type="Proteomes" id="UP000783390"/>
    </source>
</evidence>
<gene>
    <name evidence="2" type="ORF">J2Z53_002558</name>
</gene>